<evidence type="ECO:0000256" key="1">
    <source>
        <dbReference type="ARBA" id="ARBA00003863"/>
    </source>
</evidence>
<dbReference type="PANTHER" id="PTHR36107">
    <property type="entry name" value="SMALL, ACID-SOLUBLE SPORE PROTEIN A"/>
    <property type="match status" value="1"/>
</dbReference>
<dbReference type="GO" id="GO:0003690">
    <property type="term" value="F:double-stranded DNA binding"/>
    <property type="evidence" value="ECO:0007669"/>
    <property type="project" value="InterPro"/>
</dbReference>
<protein>
    <submittedName>
        <fullName evidence="4">Alpha/beta hydrolase</fullName>
    </submittedName>
</protein>
<dbReference type="PROSITE" id="PS00304">
    <property type="entry name" value="SASP_1"/>
    <property type="match status" value="1"/>
</dbReference>
<keyword evidence="3" id="KW-0238">DNA-binding</keyword>
<dbReference type="Proteomes" id="UP000243688">
    <property type="component" value="Unassembled WGS sequence"/>
</dbReference>
<dbReference type="GO" id="GO:0006265">
    <property type="term" value="P:DNA topological change"/>
    <property type="evidence" value="ECO:0007669"/>
    <property type="project" value="InterPro"/>
</dbReference>
<dbReference type="InterPro" id="IPR018126">
    <property type="entry name" value="SASP_alpha/beta-type_CS"/>
</dbReference>
<organism evidence="4 5">
    <name type="scientific">Candidatus Reconcilbacillus cellulovorans</name>
    <dbReference type="NCBI Taxonomy" id="1906605"/>
    <lineage>
        <taxon>Bacteria</taxon>
        <taxon>Bacillati</taxon>
        <taxon>Bacillota</taxon>
        <taxon>Bacilli</taxon>
        <taxon>Bacillales</taxon>
        <taxon>Paenibacillaceae</taxon>
        <taxon>Candidatus Reconcilbacillus</taxon>
    </lineage>
</organism>
<dbReference type="AlphaFoldDB" id="A0A2A6E453"/>
<keyword evidence="4" id="KW-0378">Hydrolase</keyword>
<dbReference type="InterPro" id="IPR050847">
    <property type="entry name" value="SASP_DNA-binding"/>
</dbReference>
<dbReference type="InterPro" id="IPR001448">
    <property type="entry name" value="SASP_alpha/beta-type"/>
</dbReference>
<dbReference type="Pfam" id="PF00269">
    <property type="entry name" value="SASP"/>
    <property type="match status" value="1"/>
</dbReference>
<gene>
    <name evidence="4" type="ORF">BLM47_01495</name>
</gene>
<dbReference type="InterPro" id="IPR038300">
    <property type="entry name" value="SASP_sf_alpha/beta"/>
</dbReference>
<reference evidence="4 5" key="1">
    <citation type="submission" date="2016-12" db="EMBL/GenBank/DDBJ databases">
        <title>Candidatus Reconcilibacillus cellulovorans genome.</title>
        <authorList>
            <person name="Kolinko S."/>
            <person name="Wu Y.-W."/>
            <person name="Tachea F."/>
            <person name="Denzel E."/>
            <person name="Hiras J."/>
            <person name="Baecker N."/>
            <person name="Chan L.J."/>
            <person name="Eichorst S.A."/>
            <person name="Frey D."/>
            <person name="Adams P.D."/>
            <person name="Pray T."/>
            <person name="Tanjore D."/>
            <person name="Petzold C.J."/>
            <person name="Gladden J.M."/>
            <person name="Simmons B.A."/>
            <person name="Singer S.W."/>
        </authorList>
    </citation>
    <scope>NUCLEOTIDE SEQUENCE [LARGE SCALE GENOMIC DNA]</scope>
    <source>
        <strain evidence="4">JTherm</strain>
    </source>
</reference>
<sequence length="94" mass="10298">MARRNRRPLIPEAEHSLDRLKVGVMAREGLPVDPDRPDSVKYEVAKELGIPLKPGYNGDLTAKQAGKIGGQIGGKMVREMIRLAQAQLADRQGP</sequence>
<evidence type="ECO:0000313" key="5">
    <source>
        <dbReference type="Proteomes" id="UP000243688"/>
    </source>
</evidence>
<proteinExistence type="inferred from homology"/>
<comment type="function">
    <text evidence="1">SASP are bound to spore DNA. They are double-stranded DNA-binding proteins that cause DNA to change to an a-like conformation. They protect the DNA backbone from chemical and enzymatic cleavage and are thus involved in dormant spore's high resistance to UV light.</text>
</comment>
<comment type="similarity">
    <text evidence="2">Belongs to the alpha/beta-type SASP family.</text>
</comment>
<evidence type="ECO:0000256" key="2">
    <source>
        <dbReference type="ARBA" id="ARBA00005442"/>
    </source>
</evidence>
<dbReference type="PANTHER" id="PTHR36107:SF1">
    <property type="entry name" value="SMALL, ACID-SOLUBLE SPORE PROTEIN A"/>
    <property type="match status" value="1"/>
</dbReference>
<dbReference type="GO" id="GO:0016787">
    <property type="term" value="F:hydrolase activity"/>
    <property type="evidence" value="ECO:0007669"/>
    <property type="project" value="UniProtKB-KW"/>
</dbReference>
<comment type="caution">
    <text evidence="4">The sequence shown here is derived from an EMBL/GenBank/DDBJ whole genome shotgun (WGS) entry which is preliminary data.</text>
</comment>
<evidence type="ECO:0000313" key="4">
    <source>
        <dbReference type="EMBL" id="PDO11537.1"/>
    </source>
</evidence>
<accession>A0A2A6E453</accession>
<evidence type="ECO:0000256" key="3">
    <source>
        <dbReference type="ARBA" id="ARBA00023125"/>
    </source>
</evidence>
<dbReference type="EMBL" id="MOXJ01000002">
    <property type="protein sequence ID" value="PDO11537.1"/>
    <property type="molecule type" value="Genomic_DNA"/>
</dbReference>
<dbReference type="Gene3D" id="6.10.10.80">
    <property type="entry name" value="Small, acid-soluble spore protein, alpha/beta type-like"/>
    <property type="match status" value="1"/>
</dbReference>
<name>A0A2A6E453_9BACL</name>